<feature type="transmembrane region" description="Helical" evidence="2">
    <location>
        <begin position="20"/>
        <end position="50"/>
    </location>
</feature>
<evidence type="ECO:0000256" key="1">
    <source>
        <dbReference type="SAM" id="MobiDB-lite"/>
    </source>
</evidence>
<protein>
    <submittedName>
        <fullName evidence="3">Uncharacterized protein</fullName>
    </submittedName>
</protein>
<sequence>MNKFQDFLKNSANWQLRAVLAAITLVITVLAAAVYSPAATLIIFIGVYAVTTGPDWRNILFNGGFSAMMPIPNVNQMRTIVAQAANSPRTNTQRKRDAKRNKRK</sequence>
<gene>
    <name evidence="3" type="ORF">UW26_C0007G0007</name>
</gene>
<dbReference type="AlphaFoldDB" id="A0A0G1GX35"/>
<proteinExistence type="predicted"/>
<name>A0A0G1GX35_9BACT</name>
<organism evidence="3 4">
    <name type="scientific">Candidatus Collierbacteria bacterium GW2011_GWF1_44_12</name>
    <dbReference type="NCBI Taxonomy" id="1618402"/>
    <lineage>
        <taxon>Bacteria</taxon>
        <taxon>Candidatus Collieribacteriota</taxon>
    </lineage>
</organism>
<evidence type="ECO:0000313" key="3">
    <source>
        <dbReference type="EMBL" id="KKT39190.1"/>
    </source>
</evidence>
<feature type="region of interest" description="Disordered" evidence="1">
    <location>
        <begin position="83"/>
        <end position="104"/>
    </location>
</feature>
<accession>A0A0G1GX35</accession>
<evidence type="ECO:0000256" key="2">
    <source>
        <dbReference type="SAM" id="Phobius"/>
    </source>
</evidence>
<keyword evidence="2" id="KW-1133">Transmembrane helix</keyword>
<reference evidence="3 4" key="1">
    <citation type="journal article" date="2015" name="Nature">
        <title>rRNA introns, odd ribosomes, and small enigmatic genomes across a large radiation of phyla.</title>
        <authorList>
            <person name="Brown C.T."/>
            <person name="Hug L.A."/>
            <person name="Thomas B.C."/>
            <person name="Sharon I."/>
            <person name="Castelle C.J."/>
            <person name="Singh A."/>
            <person name="Wilkins M.J."/>
            <person name="Williams K.H."/>
            <person name="Banfield J.F."/>
        </authorList>
    </citation>
    <scope>NUCLEOTIDE SEQUENCE [LARGE SCALE GENOMIC DNA]</scope>
</reference>
<feature type="compositionally biased region" description="Basic residues" evidence="1">
    <location>
        <begin position="92"/>
        <end position="104"/>
    </location>
</feature>
<keyword evidence="2" id="KW-0812">Transmembrane</keyword>
<dbReference type="EMBL" id="LCHQ01000007">
    <property type="protein sequence ID" value="KKT39190.1"/>
    <property type="molecule type" value="Genomic_DNA"/>
</dbReference>
<dbReference type="Proteomes" id="UP000034097">
    <property type="component" value="Unassembled WGS sequence"/>
</dbReference>
<comment type="caution">
    <text evidence="3">The sequence shown here is derived from an EMBL/GenBank/DDBJ whole genome shotgun (WGS) entry which is preliminary data.</text>
</comment>
<evidence type="ECO:0000313" key="4">
    <source>
        <dbReference type="Proteomes" id="UP000034097"/>
    </source>
</evidence>
<keyword evidence="2" id="KW-0472">Membrane</keyword>